<evidence type="ECO:0000256" key="7">
    <source>
        <dbReference type="ARBA" id="ARBA00022918"/>
    </source>
</evidence>
<comment type="caution">
    <text evidence="13">The sequence shown here is derived from an EMBL/GenBank/DDBJ whole genome shotgun (WGS) entry which is preliminary data.</text>
</comment>
<proteinExistence type="predicted"/>
<evidence type="ECO:0000256" key="6">
    <source>
        <dbReference type="ARBA" id="ARBA00022908"/>
    </source>
</evidence>
<feature type="domain" description="Reverse transcriptase Ty1/copia-type" evidence="12">
    <location>
        <begin position="191"/>
        <end position="244"/>
    </location>
</feature>
<keyword evidence="8" id="KW-0808">Transferase</keyword>
<reference evidence="13" key="2">
    <citation type="submission" date="2022-01" db="EMBL/GenBank/DDBJ databases">
        <authorList>
            <person name="Yamashiro T."/>
            <person name="Shiraishi A."/>
            <person name="Satake H."/>
            <person name="Nakayama K."/>
        </authorList>
    </citation>
    <scope>NUCLEOTIDE SEQUENCE</scope>
</reference>
<keyword evidence="8" id="KW-0548">Nucleotidyltransferase</keyword>
<evidence type="ECO:0000256" key="11">
    <source>
        <dbReference type="SAM" id="MobiDB-lite"/>
    </source>
</evidence>
<keyword evidence="8" id="KW-0239">DNA-directed DNA polymerase</keyword>
<keyword evidence="5" id="KW-0460">Magnesium</keyword>
<dbReference type="PANTHER" id="PTHR42648:SF11">
    <property type="entry name" value="TRANSPOSON TY4-P GAG-POL POLYPROTEIN"/>
    <property type="match status" value="1"/>
</dbReference>
<evidence type="ECO:0000256" key="9">
    <source>
        <dbReference type="ARBA" id="ARBA00023172"/>
    </source>
</evidence>
<keyword evidence="9" id="KW-0233">DNA recombination</keyword>
<name>A0ABQ5BAT1_9ASTR</name>
<evidence type="ECO:0000256" key="1">
    <source>
        <dbReference type="ARBA" id="ARBA00022722"/>
    </source>
</evidence>
<keyword evidence="6" id="KW-0229">DNA integration</keyword>
<keyword evidence="14" id="KW-1185">Reference proteome</keyword>
<dbReference type="InterPro" id="IPR013103">
    <property type="entry name" value="RVT_2"/>
</dbReference>
<sequence>MLSASKLPLSFWAEAVATACYTQNRSIIISTHGKTAYHIINDRKPSIKHLHIFGCICYITRDGENLDKMKEKGDPCVMVGFLLSQGSDLAPQRQEMFVENVSSGLVPQGQKASDYDNSDPVPPRQNVVPTAEKTDSSQQGLEFLFSPLLEEYYNPTHDQAEENNNDQAPNAIFQKLKFINPFCNTGTKKLLKWLWKNKKDEDQTVIRNKARLVAKGYAQEEGIDFEESFAPVARLEAEEVYVAQARWVRLIPDHPDKSTFEGKLSEAEYVALSASCAQVMWMKDTTSRLWFNCKKIPLYCDSQSAIAISCNPVVRLGINPMIQPELEDLPKDNPKLEIAVLSNDVLLAQRVSHHRNVVSAAGDGDIVDVQDVDVDNFKRCCTSYTFLVEYRVLIDLILHCSSINNSARLSNKFRGFYFIFKFGISGLLHQVITTIADKIRDNGTSQVKQNSQSSLTTFIYKTLIIPSVLDSCFISSTVSEDKRESMKKAFQDMQHELGEVNLTHAYYNGSRTSKDNEDPSWSTSFKTRRTQKTSSALEALWKTLFVLYLYLIGTFKYHMVLGIAPAAIIDRQLPFEYTITSRSTDVVVPIPLAPAADSAANVLAEWNAVYDAYNEVACLMLGSMTPELHRQFEYYLPYEMLKEFKSMFEKQAGVERFDLIQTFHACKQGGKPVAAYVLKMKGYVEQLEYLGYVLPQDLSVGLILNGLTSDFVGFVRNYNMHNMGKTIGELHAMLIEYEKGFSSSSLSVGVFLQGGNLWGSAP</sequence>
<keyword evidence="2" id="KW-0479">Metal-binding</keyword>
<keyword evidence="10" id="KW-0511">Multifunctional enzyme</keyword>
<organism evidence="13 14">
    <name type="scientific">Tanacetum coccineum</name>
    <dbReference type="NCBI Taxonomy" id="301880"/>
    <lineage>
        <taxon>Eukaryota</taxon>
        <taxon>Viridiplantae</taxon>
        <taxon>Streptophyta</taxon>
        <taxon>Embryophyta</taxon>
        <taxon>Tracheophyta</taxon>
        <taxon>Spermatophyta</taxon>
        <taxon>Magnoliopsida</taxon>
        <taxon>eudicotyledons</taxon>
        <taxon>Gunneridae</taxon>
        <taxon>Pentapetalae</taxon>
        <taxon>asterids</taxon>
        <taxon>campanulids</taxon>
        <taxon>Asterales</taxon>
        <taxon>Asteraceae</taxon>
        <taxon>Asteroideae</taxon>
        <taxon>Anthemideae</taxon>
        <taxon>Anthemidinae</taxon>
        <taxon>Tanacetum</taxon>
    </lineage>
</organism>
<reference evidence="13" key="1">
    <citation type="journal article" date="2022" name="Int. J. Mol. Sci.">
        <title>Draft Genome of Tanacetum Coccineum: Genomic Comparison of Closely Related Tanacetum-Family Plants.</title>
        <authorList>
            <person name="Yamashiro T."/>
            <person name="Shiraishi A."/>
            <person name="Nakayama K."/>
            <person name="Satake H."/>
        </authorList>
    </citation>
    <scope>NUCLEOTIDE SEQUENCE</scope>
</reference>
<feature type="region of interest" description="Disordered" evidence="11">
    <location>
        <begin position="107"/>
        <end position="133"/>
    </location>
</feature>
<accession>A0ABQ5BAT1</accession>
<evidence type="ECO:0000256" key="3">
    <source>
        <dbReference type="ARBA" id="ARBA00022759"/>
    </source>
</evidence>
<evidence type="ECO:0000256" key="8">
    <source>
        <dbReference type="ARBA" id="ARBA00022932"/>
    </source>
</evidence>
<protein>
    <submittedName>
        <fullName evidence="13">Retrovirus-related pol polyprotein from transposon TNT 1-94</fullName>
    </submittedName>
</protein>
<evidence type="ECO:0000259" key="12">
    <source>
        <dbReference type="Pfam" id="PF07727"/>
    </source>
</evidence>
<evidence type="ECO:0000256" key="10">
    <source>
        <dbReference type="ARBA" id="ARBA00023268"/>
    </source>
</evidence>
<evidence type="ECO:0000313" key="14">
    <source>
        <dbReference type="Proteomes" id="UP001151760"/>
    </source>
</evidence>
<evidence type="ECO:0000256" key="4">
    <source>
        <dbReference type="ARBA" id="ARBA00022801"/>
    </source>
</evidence>
<dbReference type="InterPro" id="IPR039537">
    <property type="entry name" value="Retrotran_Ty1/copia-like"/>
</dbReference>
<evidence type="ECO:0000256" key="2">
    <source>
        <dbReference type="ARBA" id="ARBA00022723"/>
    </source>
</evidence>
<dbReference type="PANTHER" id="PTHR42648">
    <property type="entry name" value="TRANSPOSASE, PUTATIVE-RELATED"/>
    <property type="match status" value="1"/>
</dbReference>
<dbReference type="Pfam" id="PF07727">
    <property type="entry name" value="RVT_2"/>
    <property type="match status" value="1"/>
</dbReference>
<gene>
    <name evidence="13" type="ORF">Tco_0859018</name>
</gene>
<keyword evidence="7" id="KW-0695">RNA-directed DNA polymerase</keyword>
<keyword evidence="4" id="KW-0378">Hydrolase</keyword>
<keyword evidence="1" id="KW-0540">Nuclease</keyword>
<dbReference type="Proteomes" id="UP001151760">
    <property type="component" value="Unassembled WGS sequence"/>
</dbReference>
<evidence type="ECO:0000256" key="5">
    <source>
        <dbReference type="ARBA" id="ARBA00022842"/>
    </source>
</evidence>
<evidence type="ECO:0000313" key="13">
    <source>
        <dbReference type="EMBL" id="GJT11976.1"/>
    </source>
</evidence>
<dbReference type="EMBL" id="BQNB010013111">
    <property type="protein sequence ID" value="GJT11976.1"/>
    <property type="molecule type" value="Genomic_DNA"/>
</dbReference>
<keyword evidence="3" id="KW-0255">Endonuclease</keyword>